<dbReference type="OrthoDB" id="681454at2759"/>
<name>A0A843W863_COLES</name>
<comment type="caution">
    <text evidence="1">The sequence shown here is derived from an EMBL/GenBank/DDBJ whole genome shotgun (WGS) entry which is preliminary data.</text>
</comment>
<dbReference type="EMBL" id="NMUH01002748">
    <property type="protein sequence ID" value="MQM01871.1"/>
    <property type="molecule type" value="Genomic_DNA"/>
</dbReference>
<evidence type="ECO:0000313" key="2">
    <source>
        <dbReference type="Proteomes" id="UP000652761"/>
    </source>
</evidence>
<gene>
    <name evidence="1" type="ORF">Taro_034630</name>
</gene>
<sequence length="141" mass="14739">MAVGFLAHEVSDLCIGKPALRSLPPSATVGEALLSLKRCGDSCLAVWRERTPGSAKGAACLGKVCMVDIICYLCSEESLASPASALRSPVSALLPKDSGALISRVERHSRLELVGTGILFTGFGMIGIEAYEVDAAASPWF</sequence>
<accession>A0A843W863</accession>
<dbReference type="AlphaFoldDB" id="A0A843W863"/>
<organism evidence="1 2">
    <name type="scientific">Colocasia esculenta</name>
    <name type="common">Wild taro</name>
    <name type="synonym">Arum esculentum</name>
    <dbReference type="NCBI Taxonomy" id="4460"/>
    <lineage>
        <taxon>Eukaryota</taxon>
        <taxon>Viridiplantae</taxon>
        <taxon>Streptophyta</taxon>
        <taxon>Embryophyta</taxon>
        <taxon>Tracheophyta</taxon>
        <taxon>Spermatophyta</taxon>
        <taxon>Magnoliopsida</taxon>
        <taxon>Liliopsida</taxon>
        <taxon>Araceae</taxon>
        <taxon>Aroideae</taxon>
        <taxon>Colocasieae</taxon>
        <taxon>Colocasia</taxon>
    </lineage>
</organism>
<dbReference type="Proteomes" id="UP000652761">
    <property type="component" value="Unassembled WGS sequence"/>
</dbReference>
<evidence type="ECO:0000313" key="1">
    <source>
        <dbReference type="EMBL" id="MQM01871.1"/>
    </source>
</evidence>
<reference evidence="1" key="1">
    <citation type="submission" date="2017-07" db="EMBL/GenBank/DDBJ databases">
        <title>Taro Niue Genome Assembly and Annotation.</title>
        <authorList>
            <person name="Atibalentja N."/>
            <person name="Keating K."/>
            <person name="Fields C.J."/>
        </authorList>
    </citation>
    <scope>NUCLEOTIDE SEQUENCE</scope>
    <source>
        <strain evidence="1">Niue_2</strain>
        <tissue evidence="1">Leaf</tissue>
    </source>
</reference>
<keyword evidence="2" id="KW-1185">Reference proteome</keyword>
<proteinExistence type="predicted"/>
<protein>
    <submittedName>
        <fullName evidence="1">Uncharacterized protein</fullName>
    </submittedName>
</protein>